<sequence>MTKILAFTSPAKGHLYPVAPVLAELVSRGHDVTMLTLPGSEQELEQFGITARTLPPTLTQDRLNDWATTSRIATLRAAVRSSVARIPDEIQALRSAIIAERPDALLIDITAPGAQILATASGLPWAAWASMLLPIPSRDAPPFGPGLRPRADLIGRVRDNCLHWFLDRRWNEVLPQLNHMRQYYGLDQLENAVDYLRQPPLTLNFTAPPFDDVRTDWPLTVQQIGPGLWAPEDEPPAWLDEIDRPLAVVTCSTEFQDDGRLAQTAMDALADSGLYTVVTAGAIDAATFTVPPNARVEEFLSHQLLLDRAAVVVSHGGMGITQKALAAGVPVCVVPFGRSQSEVARRVVGNEAGSWVPAKRLSVRALRTGIDKAMACRAGAAAVAAGFAAAGGTLRGAELLEQHFAGHPVGHAAKTGVTPVHSSHPYPTNEVAPEITQGEPDPVVLPPNDSPPTEDPYWTTWQRRDR</sequence>
<accession>A0A5N0E6D4</accession>
<dbReference type="OrthoDB" id="6620093at2"/>
<dbReference type="InterPro" id="IPR010610">
    <property type="entry name" value="EryCIII-like_C"/>
</dbReference>
<name>A0A5N0E6D4_9NOCA</name>
<keyword evidence="4" id="KW-1185">Reference proteome</keyword>
<evidence type="ECO:0000256" key="1">
    <source>
        <dbReference type="SAM" id="MobiDB-lite"/>
    </source>
</evidence>
<feature type="domain" description="Erythromycin biosynthesis protein CIII-like C-terminal" evidence="2">
    <location>
        <begin position="284"/>
        <end position="386"/>
    </location>
</feature>
<dbReference type="PANTHER" id="PTHR48050">
    <property type="entry name" value="STEROL 3-BETA-GLUCOSYLTRANSFERASE"/>
    <property type="match status" value="1"/>
</dbReference>
<dbReference type="Pfam" id="PF06722">
    <property type="entry name" value="EryCIII-like_C"/>
    <property type="match status" value="1"/>
</dbReference>
<dbReference type="RefSeq" id="WP_150405360.1">
    <property type="nucleotide sequence ID" value="NZ_VXLC01000016.1"/>
</dbReference>
<dbReference type="CDD" id="cd03784">
    <property type="entry name" value="GT1_Gtf-like"/>
    <property type="match status" value="1"/>
</dbReference>
<feature type="compositionally biased region" description="Pro residues" evidence="1">
    <location>
        <begin position="443"/>
        <end position="454"/>
    </location>
</feature>
<dbReference type="AlphaFoldDB" id="A0A5N0E6D4"/>
<comment type="caution">
    <text evidence="3">The sequence shown here is derived from an EMBL/GenBank/DDBJ whole genome shotgun (WGS) entry which is preliminary data.</text>
</comment>
<protein>
    <submittedName>
        <fullName evidence="3">Glycosyltransferase</fullName>
    </submittedName>
</protein>
<reference evidence="3 4" key="1">
    <citation type="submission" date="2019-09" db="EMBL/GenBank/DDBJ databases">
        <authorList>
            <person name="Wang X."/>
        </authorList>
    </citation>
    <scope>NUCLEOTIDE SEQUENCE [LARGE SCALE GENOMIC DNA]</scope>
    <source>
        <strain evidence="3 4">CICC 11023</strain>
    </source>
</reference>
<dbReference type="PANTHER" id="PTHR48050:SF13">
    <property type="entry name" value="STEROL 3-BETA-GLUCOSYLTRANSFERASE UGT80A2"/>
    <property type="match status" value="1"/>
</dbReference>
<evidence type="ECO:0000313" key="3">
    <source>
        <dbReference type="EMBL" id="KAA8884992.1"/>
    </source>
</evidence>
<keyword evidence="3" id="KW-0808">Transferase</keyword>
<evidence type="ECO:0000313" key="4">
    <source>
        <dbReference type="Proteomes" id="UP000323876"/>
    </source>
</evidence>
<dbReference type="InterPro" id="IPR050426">
    <property type="entry name" value="Glycosyltransferase_28"/>
</dbReference>
<dbReference type="Proteomes" id="UP000323876">
    <property type="component" value="Unassembled WGS sequence"/>
</dbReference>
<gene>
    <name evidence="3" type="ORF">F3087_29500</name>
</gene>
<feature type="region of interest" description="Disordered" evidence="1">
    <location>
        <begin position="415"/>
        <end position="466"/>
    </location>
</feature>
<dbReference type="EMBL" id="VXLC01000016">
    <property type="protein sequence ID" value="KAA8884992.1"/>
    <property type="molecule type" value="Genomic_DNA"/>
</dbReference>
<dbReference type="GO" id="GO:0016758">
    <property type="term" value="F:hexosyltransferase activity"/>
    <property type="evidence" value="ECO:0007669"/>
    <property type="project" value="UniProtKB-ARBA"/>
</dbReference>
<dbReference type="GO" id="GO:0017000">
    <property type="term" value="P:antibiotic biosynthetic process"/>
    <property type="evidence" value="ECO:0007669"/>
    <property type="project" value="UniProtKB-ARBA"/>
</dbReference>
<dbReference type="SUPFAM" id="SSF53756">
    <property type="entry name" value="UDP-Glycosyltransferase/glycogen phosphorylase"/>
    <property type="match status" value="1"/>
</dbReference>
<dbReference type="GO" id="GO:0008194">
    <property type="term" value="F:UDP-glycosyltransferase activity"/>
    <property type="evidence" value="ECO:0007669"/>
    <property type="project" value="InterPro"/>
</dbReference>
<dbReference type="Gene3D" id="3.40.50.2000">
    <property type="entry name" value="Glycogen Phosphorylase B"/>
    <property type="match status" value="2"/>
</dbReference>
<dbReference type="InterPro" id="IPR002213">
    <property type="entry name" value="UDP_glucos_trans"/>
</dbReference>
<evidence type="ECO:0000259" key="2">
    <source>
        <dbReference type="Pfam" id="PF06722"/>
    </source>
</evidence>
<organism evidence="3 4">
    <name type="scientific">Nocardia colli</name>
    <dbReference type="NCBI Taxonomy" id="2545717"/>
    <lineage>
        <taxon>Bacteria</taxon>
        <taxon>Bacillati</taxon>
        <taxon>Actinomycetota</taxon>
        <taxon>Actinomycetes</taxon>
        <taxon>Mycobacteriales</taxon>
        <taxon>Nocardiaceae</taxon>
        <taxon>Nocardia</taxon>
    </lineage>
</organism>
<proteinExistence type="predicted"/>